<keyword evidence="3" id="KW-1185">Reference proteome</keyword>
<evidence type="ECO:0000313" key="2">
    <source>
        <dbReference type="EMBL" id="RVV99154.1"/>
    </source>
</evidence>
<evidence type="ECO:0000313" key="3">
    <source>
        <dbReference type="Proteomes" id="UP000285908"/>
    </source>
</evidence>
<evidence type="ECO:0000256" key="1">
    <source>
        <dbReference type="SAM" id="MobiDB-lite"/>
    </source>
</evidence>
<dbReference type="OrthoDB" id="9772295at2"/>
<dbReference type="AlphaFoldDB" id="A0A438AKI6"/>
<accession>A0A438AKI6</accession>
<dbReference type="Proteomes" id="UP000285908">
    <property type="component" value="Unassembled WGS sequence"/>
</dbReference>
<dbReference type="RefSeq" id="WP_127904595.1">
    <property type="nucleotide sequence ID" value="NZ_RQXX01000001.1"/>
</dbReference>
<comment type="caution">
    <text evidence="2">The sequence shown here is derived from an EMBL/GenBank/DDBJ whole genome shotgun (WGS) entry which is preliminary data.</text>
</comment>
<reference evidence="2 3" key="1">
    <citation type="submission" date="2018-11" db="EMBL/GenBank/DDBJ databases">
        <title>Mesobaculum littorinae gen. nov., sp. nov., isolated from Littorina scabra that represents a novel genus of the order Rhodobacteraceae.</title>
        <authorList>
            <person name="Li F."/>
        </authorList>
    </citation>
    <scope>NUCLEOTIDE SEQUENCE [LARGE SCALE GENOMIC DNA]</scope>
    <source>
        <strain evidence="2 3">M0103</strain>
    </source>
</reference>
<name>A0A438AKI6_9RHOB</name>
<gene>
    <name evidence="2" type="ORF">EKE94_00195</name>
</gene>
<dbReference type="EMBL" id="RQXX01000001">
    <property type="protein sequence ID" value="RVV99154.1"/>
    <property type="molecule type" value="Genomic_DNA"/>
</dbReference>
<dbReference type="Pfam" id="PF08811">
    <property type="entry name" value="DUF1800"/>
    <property type="match status" value="1"/>
</dbReference>
<feature type="region of interest" description="Disordered" evidence="1">
    <location>
        <begin position="63"/>
        <end position="85"/>
    </location>
</feature>
<organism evidence="2 3">
    <name type="scientific">Mesobaculum littorinae</name>
    <dbReference type="NCBI Taxonomy" id="2486419"/>
    <lineage>
        <taxon>Bacteria</taxon>
        <taxon>Pseudomonadati</taxon>
        <taxon>Pseudomonadota</taxon>
        <taxon>Alphaproteobacteria</taxon>
        <taxon>Rhodobacterales</taxon>
        <taxon>Roseobacteraceae</taxon>
        <taxon>Mesobaculum</taxon>
    </lineage>
</organism>
<sequence length="452" mass="48450">MTLSSLSAIRFGYGPGARAMPSGAEAILASLSAPDDLLRAFPMPSLDRALKIARADRDAQKAVARNEPGAETVKERTRQDLSSAQMSGLRQSLARVADSPAPFRERLMHFWADHFAVRVTQTRLSGLGPAYLDQAIRPNIAAQFGDLLKAAVLHPAMLVYLDQVASVGPGSALGRDRGQGLNENLAREVLELHTMGAEGSYTQADVTEFAELLTGLSFNINKGPLFLPRRAEPGAETVLGVAYGGAKPGRRDILAFLDDLALHPDTAHHVSTAIATHFLADRPDPGVIAEMETAWSRSDGNLMQVYSAMLDHPAAWATELGKAKRPFDFMASALVALGVAGSTVSNMPNKLLNQAFARPAQVMGQPFMAPPDPSGWSEEAAAWITPQGLAGRIHWAMSVPARLVDPLPDPRDFVLTVLGDMASERLVWAAAASETRDQGVGLVLSAPEFNRR</sequence>
<proteinExistence type="predicted"/>
<dbReference type="InterPro" id="IPR014917">
    <property type="entry name" value="DUF1800"/>
</dbReference>
<protein>
    <submittedName>
        <fullName evidence="2">DUF1800 domain-containing protein</fullName>
    </submittedName>
</protein>